<feature type="transmembrane region" description="Helical" evidence="7">
    <location>
        <begin position="192"/>
        <end position="215"/>
    </location>
</feature>
<comment type="similarity">
    <text evidence="2">Belongs to the major facilitator superfamily.</text>
</comment>
<dbReference type="Pfam" id="PF07690">
    <property type="entry name" value="MFS_1"/>
    <property type="match status" value="1"/>
</dbReference>
<feature type="domain" description="Major facilitator superfamily (MFS) profile" evidence="8">
    <location>
        <begin position="68"/>
        <end position="552"/>
    </location>
</feature>
<feature type="transmembrane region" description="Helical" evidence="7">
    <location>
        <begin position="528"/>
        <end position="547"/>
    </location>
</feature>
<feature type="transmembrane region" description="Helical" evidence="7">
    <location>
        <begin position="335"/>
        <end position="356"/>
    </location>
</feature>
<feature type="transmembrane region" description="Helical" evidence="7">
    <location>
        <begin position="157"/>
        <end position="180"/>
    </location>
</feature>
<dbReference type="Proteomes" id="UP001231518">
    <property type="component" value="Chromosome 18"/>
</dbReference>
<feature type="transmembrane region" description="Helical" evidence="7">
    <location>
        <begin position="440"/>
        <end position="458"/>
    </location>
</feature>
<proteinExistence type="inferred from homology"/>
<dbReference type="InterPro" id="IPR036259">
    <property type="entry name" value="MFS_trans_sf"/>
</dbReference>
<dbReference type="GO" id="GO:0022857">
    <property type="term" value="F:transmembrane transporter activity"/>
    <property type="evidence" value="ECO:0007669"/>
    <property type="project" value="InterPro"/>
</dbReference>
<feature type="transmembrane region" description="Helical" evidence="7">
    <location>
        <begin position="412"/>
        <end position="433"/>
    </location>
</feature>
<keyword evidence="4 7" id="KW-0812">Transmembrane</keyword>
<dbReference type="PANTHER" id="PTHR23511:SF36">
    <property type="entry name" value="EG:BACR7A4.13 PROTEIN-RELATED"/>
    <property type="match status" value="1"/>
</dbReference>
<evidence type="ECO:0000256" key="1">
    <source>
        <dbReference type="ARBA" id="ARBA00004141"/>
    </source>
</evidence>
<evidence type="ECO:0000313" key="10">
    <source>
        <dbReference type="Proteomes" id="UP001231518"/>
    </source>
</evidence>
<dbReference type="Pfam" id="PF00083">
    <property type="entry name" value="Sugar_tr"/>
    <property type="match status" value="1"/>
</dbReference>
<gene>
    <name evidence="9" type="ORF">PYW07_006028</name>
</gene>
<evidence type="ECO:0000256" key="6">
    <source>
        <dbReference type="ARBA" id="ARBA00023136"/>
    </source>
</evidence>
<organism evidence="9 10">
    <name type="scientific">Mythimna separata</name>
    <name type="common">Oriental armyworm</name>
    <name type="synonym">Pseudaletia separata</name>
    <dbReference type="NCBI Taxonomy" id="271217"/>
    <lineage>
        <taxon>Eukaryota</taxon>
        <taxon>Metazoa</taxon>
        <taxon>Ecdysozoa</taxon>
        <taxon>Arthropoda</taxon>
        <taxon>Hexapoda</taxon>
        <taxon>Insecta</taxon>
        <taxon>Pterygota</taxon>
        <taxon>Neoptera</taxon>
        <taxon>Endopterygota</taxon>
        <taxon>Lepidoptera</taxon>
        <taxon>Glossata</taxon>
        <taxon>Ditrysia</taxon>
        <taxon>Noctuoidea</taxon>
        <taxon>Noctuidae</taxon>
        <taxon>Noctuinae</taxon>
        <taxon>Hadenini</taxon>
        <taxon>Mythimna</taxon>
    </lineage>
</organism>
<dbReference type="InterPro" id="IPR020846">
    <property type="entry name" value="MFS_dom"/>
</dbReference>
<accession>A0AAD7YL34</accession>
<evidence type="ECO:0000256" key="5">
    <source>
        <dbReference type="ARBA" id="ARBA00022989"/>
    </source>
</evidence>
<comment type="caution">
    <text evidence="9">The sequence shown here is derived from an EMBL/GenBank/DDBJ whole genome shotgun (WGS) entry which is preliminary data.</text>
</comment>
<feature type="transmembrane region" description="Helical" evidence="7">
    <location>
        <begin position="133"/>
        <end position="151"/>
    </location>
</feature>
<keyword evidence="10" id="KW-1185">Reference proteome</keyword>
<evidence type="ECO:0000256" key="3">
    <source>
        <dbReference type="ARBA" id="ARBA00022448"/>
    </source>
</evidence>
<protein>
    <recommendedName>
        <fullName evidence="8">Major facilitator superfamily (MFS) profile domain-containing protein</fullName>
    </recommendedName>
</protein>
<feature type="transmembrane region" description="Helical" evidence="7">
    <location>
        <begin position="109"/>
        <end position="126"/>
    </location>
</feature>
<evidence type="ECO:0000313" key="9">
    <source>
        <dbReference type="EMBL" id="KAJ8718098.1"/>
    </source>
</evidence>
<evidence type="ECO:0000256" key="4">
    <source>
        <dbReference type="ARBA" id="ARBA00022692"/>
    </source>
</evidence>
<sequence>MSEQNDKLLNRPNLYVEVSNGSQTNKNKENYELEEIRKLVPGNEPVTPMQEINKAYEVCKFGWFHVKLLFVTFFGAIASILVTNTTSYILPIAECDLNMNLEQKGLLTAMPYFGMFVSTIIAGFLIDTFGRIYFLRIGFGGIFLCTLFSASSQTYEMLAAAKLCEGILFATSLAAISTLTSEFCHSTVRDRVMVCQSSYAALTQILSPAMAWGILIQDWRASFFDGRFVLNIWNFYLLAMSLWSLSAFLLYLLLPESPKFLVTQKRYVEARDILIQVYTQNTGKPADTFPFPHIFEKEIKELDSKNVDKGDTNVKLRDKIMAGLKNMKPLFARPLFGYVAFIAFVQFITLGIHNVIRLWFPQLSTIVEHYNFNGNENLCDLLDTYTGTLKAKTAANATSEVCIPHVSGAETYINSIIIGLISLLPYFVSGVVVNKVGKKVLLFVGGLIATASLLGLRWSNSKTMMVAFFSVNIAVTQTMKSLVQVVLIDVVPTAIRALALSLVMLTARMGTLVSNVTFPILLAMGCSIPFYAMASLMAFVVFLTIFLPKKKE</sequence>
<keyword evidence="5 7" id="KW-1133">Transmembrane helix</keyword>
<feature type="transmembrane region" description="Helical" evidence="7">
    <location>
        <begin position="68"/>
        <end position="89"/>
    </location>
</feature>
<evidence type="ECO:0000256" key="2">
    <source>
        <dbReference type="ARBA" id="ARBA00008335"/>
    </source>
</evidence>
<dbReference type="PROSITE" id="PS50850">
    <property type="entry name" value="MFS"/>
    <property type="match status" value="1"/>
</dbReference>
<dbReference type="PANTHER" id="PTHR23511">
    <property type="entry name" value="SYNAPTIC VESICLE GLYCOPROTEIN 2"/>
    <property type="match status" value="1"/>
</dbReference>
<dbReference type="EMBL" id="JARGEI010000016">
    <property type="protein sequence ID" value="KAJ8718098.1"/>
    <property type="molecule type" value="Genomic_DNA"/>
</dbReference>
<keyword evidence="6 7" id="KW-0472">Membrane</keyword>
<dbReference type="AlphaFoldDB" id="A0AAD7YL34"/>
<comment type="subcellular location">
    <subcellularLocation>
        <location evidence="1">Membrane</location>
        <topology evidence="1">Multi-pass membrane protein</topology>
    </subcellularLocation>
</comment>
<dbReference type="SUPFAM" id="SSF103473">
    <property type="entry name" value="MFS general substrate transporter"/>
    <property type="match status" value="1"/>
</dbReference>
<evidence type="ECO:0000256" key="7">
    <source>
        <dbReference type="SAM" id="Phobius"/>
    </source>
</evidence>
<name>A0AAD7YL34_MYTSE</name>
<feature type="transmembrane region" description="Helical" evidence="7">
    <location>
        <begin position="235"/>
        <end position="254"/>
    </location>
</feature>
<dbReference type="GO" id="GO:0016020">
    <property type="term" value="C:membrane"/>
    <property type="evidence" value="ECO:0007669"/>
    <property type="project" value="UniProtKB-SubCell"/>
</dbReference>
<keyword evidence="3" id="KW-0813">Transport</keyword>
<evidence type="ECO:0000259" key="8">
    <source>
        <dbReference type="PROSITE" id="PS50850"/>
    </source>
</evidence>
<dbReference type="InterPro" id="IPR011701">
    <property type="entry name" value="MFS"/>
</dbReference>
<dbReference type="InterPro" id="IPR005828">
    <property type="entry name" value="MFS_sugar_transport-like"/>
</dbReference>
<reference evidence="9" key="1">
    <citation type="submission" date="2023-03" db="EMBL/GenBank/DDBJ databases">
        <title>Chromosome-level genomes of two armyworms, Mythimna separata and Mythimna loreyi, provide insights into the biosynthesis and reception of sex pheromones.</title>
        <authorList>
            <person name="Zhao H."/>
        </authorList>
    </citation>
    <scope>NUCLEOTIDE SEQUENCE</scope>
    <source>
        <strain evidence="9">BeijingLab</strain>
        <tissue evidence="9">Pupa</tissue>
    </source>
</reference>
<dbReference type="Gene3D" id="1.20.1250.20">
    <property type="entry name" value="MFS general substrate transporter like domains"/>
    <property type="match status" value="1"/>
</dbReference>